<evidence type="ECO:0000313" key="2">
    <source>
        <dbReference type="Proteomes" id="UP000445309"/>
    </source>
</evidence>
<reference evidence="1 2" key="1">
    <citation type="submission" date="2020-01" db="EMBL/GenBank/DDBJ databases">
        <authorList>
            <person name="Rodrigo-Torres L."/>
            <person name="Arahal R. D."/>
            <person name="Lucena T."/>
        </authorList>
    </citation>
    <scope>NUCLEOTIDE SEQUENCE [LARGE SCALE GENOMIC DNA]</scope>
    <source>
        <strain evidence="1 2">CECT 9393</strain>
    </source>
</reference>
<name>A0A6N4XU72_9FLAO</name>
<sequence length="623" mass="64724">MKKTNLLVSMLLGVFSFGQVGINNQSPKVTLDIMAKNSDGSTPEGFIPPRLTGNALFAAIASGVYGPAQGGAVVFVTEPADIGNQVGQTIRVDTRGYYYFDSASSQWWKLGTGSNFYNSDGTLSSTRHVTMDNHNLGYMDGRIGMGTFSPDPSAILDLFSNNNGFLPPRMLKTEMNAIANPAQGLVVFCTDCFDDIGCLMVNDSNNPGTPSWGSVCSSNIPIGHIDNLSCGGAIVSGTLQSGVVVSGVSVAVPYTGGNAGTYSSAVFNSTGVTGLNANLLGATLLNGNGDLTFTISGTPSAAGTASFNIAVAGKTCTLAVDVDPFTASVASIDCTSAIFSPNTVTQGEAYTGTLTIPYTGGNGEPYPQLPFTQNGLTFTLPAGTLATGNGNFVYNVTGSAIASGAMVIPISFGGTSCSVNTTIATNPVGSVQMCDGKNWASYNVGADTSFDANIPVKEIHGNYYQWGIKDPVADTDTPPSSISGWNTVSAPDLSWNTGTEASPVKNVANDPCPVGFRVPTHAEWTALNNCSSRSTVGTFSDDPANFGAGLIFTFGGNTLMLPAAGLRQYSEGVLFERGLKGYYWSSGEDGADYAFLLRFNPNPVFPNAFAPRTSGLPVRCISQ</sequence>
<accession>A0A6N4XU72</accession>
<evidence type="ECO:0000313" key="1">
    <source>
        <dbReference type="EMBL" id="CAA7388623.1"/>
    </source>
</evidence>
<gene>
    <name evidence="1" type="ORF">CHRY9393_01990</name>
</gene>
<proteinExistence type="predicted"/>
<dbReference type="EMBL" id="CACVBY010000042">
    <property type="protein sequence ID" value="CAA7388623.1"/>
    <property type="molecule type" value="Genomic_DNA"/>
</dbReference>
<protein>
    <submittedName>
        <fullName evidence="1">Uncharacterized protein</fullName>
    </submittedName>
</protein>
<dbReference type="Proteomes" id="UP000445309">
    <property type="component" value="Unassembled WGS sequence"/>
</dbReference>
<dbReference type="AlphaFoldDB" id="A0A6N4XU72"/>
<organism evidence="1 2">
    <name type="scientific">Chryseobacterium fistulae</name>
    <dbReference type="NCBI Taxonomy" id="2675058"/>
    <lineage>
        <taxon>Bacteria</taxon>
        <taxon>Pseudomonadati</taxon>
        <taxon>Bacteroidota</taxon>
        <taxon>Flavobacteriia</taxon>
        <taxon>Flavobacteriales</taxon>
        <taxon>Weeksellaceae</taxon>
        <taxon>Chryseobacterium group</taxon>
        <taxon>Chryseobacterium</taxon>
    </lineage>
</organism>
<dbReference type="RefSeq" id="WP_162073148.1">
    <property type="nucleotide sequence ID" value="NZ_CACVBY010000042.1"/>
</dbReference>
<keyword evidence="2" id="KW-1185">Reference proteome</keyword>